<evidence type="ECO:0000313" key="3">
    <source>
        <dbReference type="Proteomes" id="UP000319040"/>
    </source>
</evidence>
<accession>A0A521BI02</accession>
<dbReference type="RefSeq" id="WP_142532270.1">
    <property type="nucleotide sequence ID" value="NZ_FXTB01000001.1"/>
</dbReference>
<keyword evidence="1" id="KW-0812">Transmembrane</keyword>
<gene>
    <name evidence="2" type="ORF">SAMN06265379_101954</name>
</gene>
<proteinExistence type="predicted"/>
<keyword evidence="1" id="KW-0472">Membrane</keyword>
<evidence type="ECO:0000256" key="1">
    <source>
        <dbReference type="SAM" id="Phobius"/>
    </source>
</evidence>
<keyword evidence="1" id="KW-1133">Transmembrane helix</keyword>
<dbReference type="AlphaFoldDB" id="A0A521BI02"/>
<reference evidence="2 3" key="1">
    <citation type="submission" date="2017-05" db="EMBL/GenBank/DDBJ databases">
        <authorList>
            <person name="Varghese N."/>
            <person name="Submissions S."/>
        </authorList>
    </citation>
    <scope>NUCLEOTIDE SEQUENCE [LARGE SCALE GENOMIC DNA]</scope>
    <source>
        <strain evidence="2 3">DSM 27040</strain>
    </source>
</reference>
<feature type="transmembrane region" description="Helical" evidence="1">
    <location>
        <begin position="59"/>
        <end position="77"/>
    </location>
</feature>
<dbReference type="EMBL" id="FXTB01000001">
    <property type="protein sequence ID" value="SMO46768.1"/>
    <property type="molecule type" value="Genomic_DNA"/>
</dbReference>
<feature type="transmembrane region" description="Helical" evidence="1">
    <location>
        <begin position="6"/>
        <end position="26"/>
    </location>
</feature>
<evidence type="ECO:0000313" key="2">
    <source>
        <dbReference type="EMBL" id="SMO46768.1"/>
    </source>
</evidence>
<protein>
    <submittedName>
        <fullName evidence="2">Uncharacterized protein</fullName>
    </submittedName>
</protein>
<organism evidence="2 3">
    <name type="scientific">Saccharicrinis carchari</name>
    <dbReference type="NCBI Taxonomy" id="1168039"/>
    <lineage>
        <taxon>Bacteria</taxon>
        <taxon>Pseudomonadati</taxon>
        <taxon>Bacteroidota</taxon>
        <taxon>Bacteroidia</taxon>
        <taxon>Marinilabiliales</taxon>
        <taxon>Marinilabiliaceae</taxon>
        <taxon>Saccharicrinis</taxon>
    </lineage>
</organism>
<sequence length="78" mass="8761">MLYGAILFRFFGVLTKWIVLNIFFLIKKKGTISFKLLWHGKDIHDTDLLNSVSGEFGDILIGVAVVLLTVIIIIKLGL</sequence>
<name>A0A521BI02_SACCC</name>
<keyword evidence="3" id="KW-1185">Reference proteome</keyword>
<dbReference type="OrthoDB" id="9981856at2"/>
<dbReference type="Proteomes" id="UP000319040">
    <property type="component" value="Unassembled WGS sequence"/>
</dbReference>